<evidence type="ECO:0000313" key="2">
    <source>
        <dbReference type="EMBL" id="ABZ77389.1"/>
    </source>
</evidence>
<evidence type="ECO:0000256" key="1">
    <source>
        <dbReference type="SAM" id="SignalP"/>
    </source>
</evidence>
<dbReference type="eggNOG" id="ENOG50333PG">
    <property type="taxonomic scope" value="Bacteria"/>
</dbReference>
<organism evidence="2 3">
    <name type="scientific">Shewanella halifaxensis (strain HAW-EB4)</name>
    <dbReference type="NCBI Taxonomy" id="458817"/>
    <lineage>
        <taxon>Bacteria</taxon>
        <taxon>Pseudomonadati</taxon>
        <taxon>Pseudomonadota</taxon>
        <taxon>Gammaproteobacteria</taxon>
        <taxon>Alteromonadales</taxon>
        <taxon>Shewanellaceae</taxon>
        <taxon>Shewanella</taxon>
    </lineage>
</organism>
<sequence length="139" mass="14911">MILRLVNVAALVLIMLGSSAVQASDWVQISEKTVNYKTETDTVTPKKAEKQVSHIKLKCVQGTVNMHKIILIMADGNRKEVDNLGVLTKGLSSRSISVPDGDLKSIELTYDSVGSQTLGVVGATKKGKLKIMGQTTNDG</sequence>
<dbReference type="OrthoDB" id="6195808at2"/>
<name>B0TMM9_SHEHH</name>
<keyword evidence="3" id="KW-1185">Reference proteome</keyword>
<dbReference type="EMBL" id="CP000931">
    <property type="protein sequence ID" value="ABZ77389.1"/>
    <property type="molecule type" value="Genomic_DNA"/>
</dbReference>
<protein>
    <submittedName>
        <fullName evidence="2">Uncharacterized protein</fullName>
    </submittedName>
</protein>
<evidence type="ECO:0000313" key="3">
    <source>
        <dbReference type="Proteomes" id="UP000001317"/>
    </source>
</evidence>
<dbReference type="Proteomes" id="UP000001317">
    <property type="component" value="Chromosome"/>
</dbReference>
<gene>
    <name evidence="2" type="ordered locus">Shal_2838</name>
</gene>
<proteinExistence type="predicted"/>
<accession>B0TMM9</accession>
<feature type="signal peptide" evidence="1">
    <location>
        <begin position="1"/>
        <end position="23"/>
    </location>
</feature>
<dbReference type="RefSeq" id="WP_012277916.1">
    <property type="nucleotide sequence ID" value="NC_010334.1"/>
</dbReference>
<feature type="chain" id="PRO_5002755819" evidence="1">
    <location>
        <begin position="24"/>
        <end position="139"/>
    </location>
</feature>
<dbReference type="KEGG" id="shl:Shal_2838"/>
<reference evidence="2" key="1">
    <citation type="submission" date="2008-01" db="EMBL/GenBank/DDBJ databases">
        <title>Complete sequence of Shewanella halifaxensis HAW-EB4.</title>
        <authorList>
            <consortium name="US DOE Joint Genome Institute"/>
            <person name="Copeland A."/>
            <person name="Lucas S."/>
            <person name="Lapidus A."/>
            <person name="Glavina del Rio T."/>
            <person name="Dalin E."/>
            <person name="Tice H."/>
            <person name="Bruce D."/>
            <person name="Goodwin L."/>
            <person name="Pitluck S."/>
            <person name="Sims D."/>
            <person name="Brettin T."/>
            <person name="Detter J.C."/>
            <person name="Han C."/>
            <person name="Kuske C.R."/>
            <person name="Schmutz J."/>
            <person name="Larimer F."/>
            <person name="Land M."/>
            <person name="Hauser L."/>
            <person name="Kyrpides N."/>
            <person name="Kim E."/>
            <person name="Zhao J.-S."/>
            <person name="Richardson P."/>
        </authorList>
    </citation>
    <scope>NUCLEOTIDE SEQUENCE [LARGE SCALE GENOMIC DNA]</scope>
    <source>
        <strain evidence="2">HAW-EB4</strain>
    </source>
</reference>
<dbReference type="AlphaFoldDB" id="B0TMM9"/>
<keyword evidence="1" id="KW-0732">Signal</keyword>
<dbReference type="HOGENOM" id="CLU_135651_0_0_6"/>